<sequence>MIRKERAVLALEDGTVYRGYAFGHRGETVGEVVFNTSMTGYQEIMTDPSYNGQIVAMTYPHIGNYGVAIYDMESNKPFVRGFIGREFSDGFSNYRAQESLESFMQSHGVVSIQGIDTRALVRRLREGGVVKGVVAHRSFTHPEDSYGEFSVEEEMALVQRALQHEDIDGRDMTQEVTTALPYAFPTLKHGKRVVLMDFGIKHTIIERLAEVGIEPIVVPAQTTAAQVMALQPHGLFLSNGPGDPSAPTYAHRTAWELMGLLPTFGICLGHQILGLAAGGQTFKMKFGHRGGNQPVKNLLTGNVEITAQNHGYAVDLASIPNGEFVATHLNLNDQTLEGMAHSRYPVFSVQYHPEASPGPHDSRYLFDRFIEEINAFDGATGTPVEKALSGRYGV</sequence>
<dbReference type="UniPathway" id="UPA00070">
    <property type="reaction ID" value="UER00115"/>
</dbReference>
<dbReference type="EMBL" id="CP034183">
    <property type="protein sequence ID" value="AZI41541.1"/>
    <property type="molecule type" value="Genomic_DNA"/>
</dbReference>
<dbReference type="PANTHER" id="PTHR43418:SF7">
    <property type="entry name" value="CARBAMOYL-PHOSPHATE SYNTHASE SMALL CHAIN"/>
    <property type="match status" value="1"/>
</dbReference>
<keyword evidence="5 11" id="KW-0547">Nucleotide-binding</keyword>
<keyword evidence="8 11" id="KW-0665">Pyrimidine biosynthesis</keyword>
<dbReference type="PANTHER" id="PTHR43418">
    <property type="entry name" value="MULTIFUNCTIONAL TRYPTOPHAN BIOSYNTHESIS PROTEIN-RELATED"/>
    <property type="match status" value="1"/>
</dbReference>
<evidence type="ECO:0000256" key="8">
    <source>
        <dbReference type="ARBA" id="ARBA00022975"/>
    </source>
</evidence>
<dbReference type="KEGG" id="dph:EHF33_01205"/>
<dbReference type="InterPro" id="IPR006274">
    <property type="entry name" value="CarbamoylP_synth_ssu"/>
</dbReference>
<evidence type="ECO:0000256" key="9">
    <source>
        <dbReference type="ARBA" id="ARBA00048816"/>
    </source>
</evidence>
<feature type="active site" evidence="11">
    <location>
        <position position="352"/>
    </location>
</feature>
<dbReference type="InterPro" id="IPR002474">
    <property type="entry name" value="CarbamoylP_synth_ssu_N"/>
</dbReference>
<dbReference type="RefSeq" id="WP_124867255.1">
    <property type="nucleotide sequence ID" value="NZ_CP034183.1"/>
</dbReference>
<dbReference type="AlphaFoldDB" id="A0A3G8YJC6"/>
<dbReference type="Pfam" id="PF00117">
    <property type="entry name" value="GATase"/>
    <property type="match status" value="1"/>
</dbReference>
<feature type="active site" evidence="11">
    <location>
        <position position="354"/>
    </location>
</feature>
<comment type="pathway">
    <text evidence="1 11">Pyrimidine metabolism; UMP biosynthesis via de novo pathway; (S)-dihydroorotate from bicarbonate: step 1/3.</text>
</comment>
<dbReference type="PRINTS" id="PR00097">
    <property type="entry name" value="ANTSNTHASEII"/>
</dbReference>
<dbReference type="NCBIfam" id="TIGR01368">
    <property type="entry name" value="CPSaseIIsmall"/>
    <property type="match status" value="1"/>
</dbReference>
<dbReference type="InterPro" id="IPR035686">
    <property type="entry name" value="CPSase_GATase1"/>
</dbReference>
<dbReference type="Gene3D" id="3.40.50.880">
    <property type="match status" value="1"/>
</dbReference>
<dbReference type="InterPro" id="IPR036480">
    <property type="entry name" value="CarbP_synth_ssu_N_sf"/>
</dbReference>
<evidence type="ECO:0000256" key="1">
    <source>
        <dbReference type="ARBA" id="ARBA00004812"/>
    </source>
</evidence>
<dbReference type="HAMAP" id="MF_01209">
    <property type="entry name" value="CPSase_S_chain"/>
    <property type="match status" value="1"/>
</dbReference>
<dbReference type="FunFam" id="3.50.30.20:FF:000001">
    <property type="entry name" value="Carbamoyl-phosphate synthase small chain"/>
    <property type="match status" value="1"/>
</dbReference>
<name>A0A3G8YJC6_9DEIO</name>
<dbReference type="EC" id="6.3.5.5" evidence="11"/>
<protein>
    <recommendedName>
        <fullName evidence="11">Carbamoyl phosphate synthase small chain</fullName>
        <ecNumber evidence="11">6.3.5.5</ecNumber>
    </recommendedName>
    <alternativeName>
        <fullName evidence="11">Carbamoyl phosphate synthetase glutamine chain</fullName>
    </alternativeName>
</protein>
<dbReference type="SMART" id="SM01097">
    <property type="entry name" value="CPSase_sm_chain"/>
    <property type="match status" value="1"/>
</dbReference>
<dbReference type="GO" id="GO:0004359">
    <property type="term" value="F:glutaminase activity"/>
    <property type="evidence" value="ECO:0007669"/>
    <property type="project" value="RHEA"/>
</dbReference>
<comment type="subunit">
    <text evidence="11">Composed of two chains; the small (or glutamine) chain promotes the hydrolysis of glutamine to ammonia, which is used by the large (or ammonia) chain to synthesize carbamoyl phosphate. Tetramer of heterodimers (alpha,beta)4.</text>
</comment>
<comment type="function">
    <text evidence="11">Small subunit of the glutamine-dependent carbamoyl phosphate synthetase (CPSase). CPSase catalyzes the formation of carbamoyl phosphate from the ammonia moiety of glutamine, carbonate, and phosphate donated by ATP, constituting the first step of 2 biosynthetic pathways, one leading to arginine and/or urea and the other to pyrimidine nucleotides. The small subunit (glutamine amidotransferase) binds and cleaves glutamine to supply the large subunit with the substrate ammonia.</text>
</comment>
<evidence type="ECO:0000256" key="4">
    <source>
        <dbReference type="ARBA" id="ARBA00022598"/>
    </source>
</evidence>
<comment type="pathway">
    <text evidence="2 11">Amino-acid biosynthesis; L-arginine biosynthesis; carbamoyl phosphate from bicarbonate: step 1/1.</text>
</comment>
<evidence type="ECO:0000256" key="3">
    <source>
        <dbReference type="ARBA" id="ARBA00007800"/>
    </source>
</evidence>
<evidence type="ECO:0000313" key="14">
    <source>
        <dbReference type="Proteomes" id="UP000276417"/>
    </source>
</evidence>
<feature type="binding site" evidence="11">
    <location>
        <position position="311"/>
    </location>
    <ligand>
        <name>L-glutamine</name>
        <dbReference type="ChEBI" id="CHEBI:58359"/>
    </ligand>
</feature>
<evidence type="ECO:0000256" key="6">
    <source>
        <dbReference type="ARBA" id="ARBA00022840"/>
    </source>
</evidence>
<evidence type="ECO:0000259" key="12">
    <source>
        <dbReference type="SMART" id="SM01097"/>
    </source>
</evidence>
<dbReference type="Proteomes" id="UP000276417">
    <property type="component" value="Chromosome 1"/>
</dbReference>
<dbReference type="Gene3D" id="3.50.30.20">
    <property type="entry name" value="Carbamoyl-phosphate synthase small subunit, N-terminal domain"/>
    <property type="match status" value="1"/>
</dbReference>
<evidence type="ECO:0000256" key="11">
    <source>
        <dbReference type="HAMAP-Rule" id="MF_01209"/>
    </source>
</evidence>
<evidence type="ECO:0000256" key="10">
    <source>
        <dbReference type="ARBA" id="ARBA00049285"/>
    </source>
</evidence>
<proteinExistence type="inferred from homology"/>
<keyword evidence="4 11" id="KW-0436">Ligase</keyword>
<feature type="domain" description="Carbamoyl-phosphate synthase small subunit N-terminal" evidence="12">
    <location>
        <begin position="5"/>
        <end position="135"/>
    </location>
</feature>
<dbReference type="OrthoDB" id="9804328at2"/>
<dbReference type="SUPFAM" id="SSF52021">
    <property type="entry name" value="Carbamoyl phosphate synthetase, small subunit N-terminal domain"/>
    <property type="match status" value="1"/>
</dbReference>
<comment type="similarity">
    <text evidence="3 11">Belongs to the CarA family.</text>
</comment>
<dbReference type="InterPro" id="IPR017926">
    <property type="entry name" value="GATASE"/>
</dbReference>
<dbReference type="GO" id="GO:0005524">
    <property type="term" value="F:ATP binding"/>
    <property type="evidence" value="ECO:0007669"/>
    <property type="project" value="UniProtKB-UniRule"/>
</dbReference>
<feature type="active site" description="Nucleophile" evidence="11">
    <location>
        <position position="267"/>
    </location>
</feature>
<dbReference type="GO" id="GO:0006207">
    <property type="term" value="P:'de novo' pyrimidine nucleobase biosynthetic process"/>
    <property type="evidence" value="ECO:0007669"/>
    <property type="project" value="InterPro"/>
</dbReference>
<feature type="binding site" evidence="11">
    <location>
        <position position="271"/>
    </location>
    <ligand>
        <name>L-glutamine</name>
        <dbReference type="ChEBI" id="CHEBI:58359"/>
    </ligand>
</feature>
<evidence type="ECO:0000256" key="2">
    <source>
        <dbReference type="ARBA" id="ARBA00005077"/>
    </source>
</evidence>
<dbReference type="GO" id="GO:0006541">
    <property type="term" value="P:glutamine metabolic process"/>
    <property type="evidence" value="ECO:0007669"/>
    <property type="project" value="InterPro"/>
</dbReference>
<gene>
    <name evidence="11 13" type="primary">carA</name>
    <name evidence="13" type="ORF">EHF33_01205</name>
</gene>
<feature type="binding site" evidence="11">
    <location>
        <position position="309"/>
    </location>
    <ligand>
        <name>L-glutamine</name>
        <dbReference type="ChEBI" id="CHEBI:58359"/>
    </ligand>
</feature>
<dbReference type="UniPathway" id="UPA00068">
    <property type="reaction ID" value="UER00171"/>
</dbReference>
<dbReference type="InterPro" id="IPR029062">
    <property type="entry name" value="Class_I_gatase-like"/>
</dbReference>
<dbReference type="GO" id="GO:0004088">
    <property type="term" value="F:carbamoyl-phosphate synthase (glutamine-hydrolyzing) activity"/>
    <property type="evidence" value="ECO:0007669"/>
    <property type="project" value="UniProtKB-UniRule"/>
</dbReference>
<dbReference type="Pfam" id="PF00988">
    <property type="entry name" value="CPSase_sm_chain"/>
    <property type="match status" value="1"/>
</dbReference>
<evidence type="ECO:0000256" key="7">
    <source>
        <dbReference type="ARBA" id="ARBA00022962"/>
    </source>
</evidence>
<keyword evidence="6 11" id="KW-0067">ATP-binding</keyword>
<evidence type="ECO:0000256" key="5">
    <source>
        <dbReference type="ARBA" id="ARBA00022741"/>
    </source>
</evidence>
<dbReference type="CDD" id="cd01744">
    <property type="entry name" value="GATase1_CPSase"/>
    <property type="match status" value="1"/>
</dbReference>
<feature type="binding site" evidence="11">
    <location>
        <position position="312"/>
    </location>
    <ligand>
        <name>L-glutamine</name>
        <dbReference type="ChEBI" id="CHEBI:58359"/>
    </ligand>
</feature>
<dbReference type="GO" id="GO:0044205">
    <property type="term" value="P:'de novo' UMP biosynthetic process"/>
    <property type="evidence" value="ECO:0007669"/>
    <property type="project" value="UniProtKB-UniRule"/>
</dbReference>
<dbReference type="PRINTS" id="PR00096">
    <property type="entry name" value="GATASE"/>
</dbReference>
<dbReference type="InterPro" id="IPR050472">
    <property type="entry name" value="Anth_synth/Amidotransfase"/>
</dbReference>
<comment type="catalytic activity">
    <reaction evidence="9 11">
        <text>hydrogencarbonate + L-glutamine + 2 ATP + H2O = carbamoyl phosphate + L-glutamate + 2 ADP + phosphate + 2 H(+)</text>
        <dbReference type="Rhea" id="RHEA:18633"/>
        <dbReference type="ChEBI" id="CHEBI:15377"/>
        <dbReference type="ChEBI" id="CHEBI:15378"/>
        <dbReference type="ChEBI" id="CHEBI:17544"/>
        <dbReference type="ChEBI" id="CHEBI:29985"/>
        <dbReference type="ChEBI" id="CHEBI:30616"/>
        <dbReference type="ChEBI" id="CHEBI:43474"/>
        <dbReference type="ChEBI" id="CHEBI:58228"/>
        <dbReference type="ChEBI" id="CHEBI:58359"/>
        <dbReference type="ChEBI" id="CHEBI:456216"/>
        <dbReference type="EC" id="6.3.5.5"/>
    </reaction>
</comment>
<dbReference type="SUPFAM" id="SSF52317">
    <property type="entry name" value="Class I glutamine amidotransferase-like"/>
    <property type="match status" value="1"/>
</dbReference>
<comment type="catalytic activity">
    <reaction evidence="10 11">
        <text>L-glutamine + H2O = L-glutamate + NH4(+)</text>
        <dbReference type="Rhea" id="RHEA:15889"/>
        <dbReference type="ChEBI" id="CHEBI:15377"/>
        <dbReference type="ChEBI" id="CHEBI:28938"/>
        <dbReference type="ChEBI" id="CHEBI:29985"/>
        <dbReference type="ChEBI" id="CHEBI:58359"/>
    </reaction>
</comment>
<dbReference type="NCBIfam" id="NF009475">
    <property type="entry name" value="PRK12838.1"/>
    <property type="match status" value="1"/>
</dbReference>
<reference evidence="13 14" key="1">
    <citation type="submission" date="2018-11" db="EMBL/GenBank/DDBJ databases">
        <title>Deinococcus shelandsis sp. nov., isolated from South Shetland Islands soil of Antarctica.</title>
        <authorList>
            <person name="Tian J."/>
        </authorList>
    </citation>
    <scope>NUCLEOTIDE SEQUENCE [LARGE SCALE GENOMIC DNA]</scope>
    <source>
        <strain evidence="13 14">S14-83T</strain>
    </source>
</reference>
<dbReference type="PRINTS" id="PR00099">
    <property type="entry name" value="CPSGATASE"/>
</dbReference>
<evidence type="ECO:0000313" key="13">
    <source>
        <dbReference type="EMBL" id="AZI41541.1"/>
    </source>
</evidence>
<keyword evidence="11" id="KW-0028">Amino-acid biosynthesis</keyword>
<feature type="binding site" evidence="11">
    <location>
        <position position="268"/>
    </location>
    <ligand>
        <name>L-glutamine</name>
        <dbReference type="ChEBI" id="CHEBI:58359"/>
    </ligand>
</feature>
<dbReference type="PROSITE" id="PS51273">
    <property type="entry name" value="GATASE_TYPE_1"/>
    <property type="match status" value="1"/>
</dbReference>
<dbReference type="GO" id="GO:0006526">
    <property type="term" value="P:L-arginine biosynthetic process"/>
    <property type="evidence" value="ECO:0007669"/>
    <property type="project" value="UniProtKB-UniRule"/>
</dbReference>
<accession>A0A3G8YJC6</accession>
<feature type="binding site" evidence="11">
    <location>
        <position position="49"/>
    </location>
    <ligand>
        <name>L-glutamine</name>
        <dbReference type="ChEBI" id="CHEBI:58359"/>
    </ligand>
</feature>
<organism evidence="13 14">
    <name type="scientific">Deinococcus psychrotolerans</name>
    <dbReference type="NCBI Taxonomy" id="2489213"/>
    <lineage>
        <taxon>Bacteria</taxon>
        <taxon>Thermotogati</taxon>
        <taxon>Deinococcota</taxon>
        <taxon>Deinococci</taxon>
        <taxon>Deinococcales</taxon>
        <taxon>Deinococcaceae</taxon>
        <taxon>Deinococcus</taxon>
    </lineage>
</organism>
<feature type="binding site" evidence="11">
    <location>
        <position position="242"/>
    </location>
    <ligand>
        <name>L-glutamine</name>
        <dbReference type="ChEBI" id="CHEBI:58359"/>
    </ligand>
</feature>
<keyword evidence="14" id="KW-1185">Reference proteome</keyword>
<feature type="region of interest" description="CPSase" evidence="11">
    <location>
        <begin position="1"/>
        <end position="191"/>
    </location>
</feature>
<feature type="binding site" evidence="11">
    <location>
        <position position="240"/>
    </location>
    <ligand>
        <name>L-glutamine</name>
        <dbReference type="ChEBI" id="CHEBI:58359"/>
    </ligand>
</feature>
<keyword evidence="7 11" id="KW-0315">Glutamine amidotransferase</keyword>
<keyword evidence="11" id="KW-0055">Arginine biosynthesis</keyword>